<feature type="transmembrane region" description="Helical" evidence="2">
    <location>
        <begin position="100"/>
        <end position="123"/>
    </location>
</feature>
<reference evidence="3 4" key="1">
    <citation type="submission" date="2015-01" db="EMBL/GenBank/DDBJ databases">
        <title>The Genome Sequence of Exophiala xenobiotica CBS118157.</title>
        <authorList>
            <consortium name="The Broad Institute Genomics Platform"/>
            <person name="Cuomo C."/>
            <person name="de Hoog S."/>
            <person name="Gorbushina A."/>
            <person name="Stielow B."/>
            <person name="Teixiera M."/>
            <person name="Abouelleil A."/>
            <person name="Chapman S.B."/>
            <person name="Priest M."/>
            <person name="Young S.K."/>
            <person name="Wortman J."/>
            <person name="Nusbaum C."/>
            <person name="Birren B."/>
        </authorList>
    </citation>
    <scope>NUCLEOTIDE SEQUENCE [LARGE SCALE GENOMIC DNA]</scope>
    <source>
        <strain evidence="3 4">CBS 118157</strain>
    </source>
</reference>
<dbReference type="RefSeq" id="XP_013313794.1">
    <property type="nucleotide sequence ID" value="XM_013458340.1"/>
</dbReference>
<evidence type="ECO:0008006" key="5">
    <source>
        <dbReference type="Google" id="ProtNLM"/>
    </source>
</evidence>
<dbReference type="OrthoDB" id="4155745at2759"/>
<keyword evidence="2" id="KW-0812">Transmembrane</keyword>
<evidence type="ECO:0000256" key="2">
    <source>
        <dbReference type="SAM" id="Phobius"/>
    </source>
</evidence>
<feature type="compositionally biased region" description="Basic and acidic residues" evidence="1">
    <location>
        <begin position="197"/>
        <end position="207"/>
    </location>
</feature>
<protein>
    <recommendedName>
        <fullName evidence="5">Mid2 domain-containing protein</fullName>
    </recommendedName>
</protein>
<feature type="compositionally biased region" description="Basic and acidic residues" evidence="1">
    <location>
        <begin position="170"/>
        <end position="185"/>
    </location>
</feature>
<dbReference type="GeneID" id="25330709"/>
<evidence type="ECO:0000313" key="3">
    <source>
        <dbReference type="EMBL" id="KIW53210.1"/>
    </source>
</evidence>
<name>A0A0D2EEW5_9EURO</name>
<keyword evidence="2" id="KW-0472">Membrane</keyword>
<gene>
    <name evidence="3" type="ORF">PV05_08801</name>
</gene>
<organism evidence="3 4">
    <name type="scientific">Exophiala xenobiotica</name>
    <dbReference type="NCBI Taxonomy" id="348802"/>
    <lineage>
        <taxon>Eukaryota</taxon>
        <taxon>Fungi</taxon>
        <taxon>Dikarya</taxon>
        <taxon>Ascomycota</taxon>
        <taxon>Pezizomycotina</taxon>
        <taxon>Eurotiomycetes</taxon>
        <taxon>Chaetothyriomycetidae</taxon>
        <taxon>Chaetothyriales</taxon>
        <taxon>Herpotrichiellaceae</taxon>
        <taxon>Exophiala</taxon>
    </lineage>
</organism>
<keyword evidence="2" id="KW-1133">Transmembrane helix</keyword>
<dbReference type="AlphaFoldDB" id="A0A0D2EEW5"/>
<keyword evidence="4" id="KW-1185">Reference proteome</keyword>
<feature type="region of interest" description="Disordered" evidence="1">
    <location>
        <begin position="162"/>
        <end position="207"/>
    </location>
</feature>
<evidence type="ECO:0000313" key="4">
    <source>
        <dbReference type="Proteomes" id="UP000054342"/>
    </source>
</evidence>
<dbReference type="EMBL" id="KN847321">
    <property type="protein sequence ID" value="KIW53210.1"/>
    <property type="molecule type" value="Genomic_DNA"/>
</dbReference>
<proteinExistence type="predicted"/>
<evidence type="ECO:0000256" key="1">
    <source>
        <dbReference type="SAM" id="MobiDB-lite"/>
    </source>
</evidence>
<dbReference type="Proteomes" id="UP000054342">
    <property type="component" value="Unassembled WGS sequence"/>
</dbReference>
<sequence length="207" mass="22097">MDYIPDRLVKGLRQARGATSTAANTATATMKNGKITHAVGKLAQAGVVDNSEGTLVSTGTATTSIHAEKITHLATKLSQAGLSTDDSTTKSSSHSLATKYIIVIAVVGAVVLLALALGGCLCWRRYRRRRAYNVVSKGVDNKGKGHTRDKEDMFNADMAEAESFNTESQKLTERNFESGYDKVDTGYDGTSYGAAEGHGDKRSNFEA</sequence>
<dbReference type="HOGENOM" id="CLU_1288788_0_0_1"/>
<accession>A0A0D2EEW5</accession>